<comment type="cofactor">
    <cofactor evidence="1 13">
        <name>heme</name>
        <dbReference type="ChEBI" id="CHEBI:30413"/>
    </cofactor>
</comment>
<evidence type="ECO:0000256" key="4">
    <source>
        <dbReference type="ARBA" id="ARBA00022617"/>
    </source>
</evidence>
<evidence type="ECO:0000256" key="9">
    <source>
        <dbReference type="ARBA" id="ARBA00023033"/>
    </source>
</evidence>
<keyword evidence="5 13" id="KW-0479">Metal-binding</keyword>
<dbReference type="GO" id="GO:0016705">
    <property type="term" value="F:oxidoreductase activity, acting on paired donors, with incorporation or reduction of molecular oxygen"/>
    <property type="evidence" value="ECO:0007669"/>
    <property type="project" value="InterPro"/>
</dbReference>
<keyword evidence="15" id="KW-1185">Reference proteome</keyword>
<comment type="similarity">
    <text evidence="3">Belongs to the cytochrome P450 family.</text>
</comment>
<sequence>MALFEFPSGFDTGSARLYLAVAFVLYYAVSSIIAWNRLREFPGPFIGKFSYLWIMSNARSGKPGEHFTKLNRKHGSLVCIGPNDLVTDDPDIIRRMNGARSTYGRSSWYDSVKLNPHEDSMFSLRDVAAHDKLKAKCAGGYAGKENPALENGVDSQIANAVNLIRRKYITTGDEVKPMDLGKVVQFFTLDTITKLAYGKEFGYLATDSDVYDYINTTETAIPYLQLCSEVPYLQKIMFSKLVLGTLGPKHTDKSGLGKLMGVAKDVVAKRFGPDAKEERDMLGAFVRHGVSREECETEVLFQISAGSDTTATAIRTTFLYTMTSPRTYHTLKQEITTAIDEGRISSPITYEEGKKLPYLQAVIYEGLRMNAPFTGLCAKEVPAGGDTIDGQFIPGGTRISQNVWGTLRRVDVFGKDADLFRPERWIEADAATKDKMQKTTELAFGYGRWGCAGKSVAFLELNKIYVELLRNFDFQIMNPANPWHSVNFNLFMQDNFWVKVTEAVGIKN</sequence>
<evidence type="ECO:0000256" key="13">
    <source>
        <dbReference type="PIRSR" id="PIRSR602401-1"/>
    </source>
</evidence>
<dbReference type="SUPFAM" id="SSF48264">
    <property type="entry name" value="Cytochrome P450"/>
    <property type="match status" value="1"/>
</dbReference>
<dbReference type="InterPro" id="IPR002401">
    <property type="entry name" value="Cyt_P450_E_grp-I"/>
</dbReference>
<protein>
    <recommendedName>
        <fullName evidence="11">Cytochrome P450 monooxygenase ABA1</fullName>
    </recommendedName>
    <alternativeName>
        <fullName evidence="12">Abscisic acid biosynthesis protein 1</fullName>
    </alternativeName>
    <alternativeName>
        <fullName evidence="10">Cytochrome P450 monooxygenase aba1</fullName>
    </alternativeName>
</protein>
<keyword evidence="7 13" id="KW-0408">Iron</keyword>
<dbReference type="PRINTS" id="PR00463">
    <property type="entry name" value="EP450I"/>
</dbReference>
<accession>A0A162P9V6</accession>
<dbReference type="InterPro" id="IPR036396">
    <property type="entry name" value="Cyt_P450_sf"/>
</dbReference>
<evidence type="ECO:0000256" key="3">
    <source>
        <dbReference type="ARBA" id="ARBA00010617"/>
    </source>
</evidence>
<evidence type="ECO:0000256" key="1">
    <source>
        <dbReference type="ARBA" id="ARBA00001971"/>
    </source>
</evidence>
<keyword evidence="8" id="KW-0843">Virulence</keyword>
<reference evidence="14 15" key="1">
    <citation type="submission" date="2015-06" db="EMBL/GenBank/DDBJ databases">
        <title>Survival trade-offs in plant roots during colonization by closely related pathogenic and mutualistic fungi.</title>
        <authorList>
            <person name="Hacquard S."/>
            <person name="Kracher B."/>
            <person name="Hiruma K."/>
            <person name="Weinman A."/>
            <person name="Muench P."/>
            <person name="Garrido Oter R."/>
            <person name="Ver Loren van Themaat E."/>
            <person name="Dallerey J.-F."/>
            <person name="Damm U."/>
            <person name="Henrissat B."/>
            <person name="Lespinet O."/>
            <person name="Thon M."/>
            <person name="Kemen E."/>
            <person name="McHardy A.C."/>
            <person name="Schulze-Lefert P."/>
            <person name="O'Connell R.J."/>
        </authorList>
    </citation>
    <scope>NUCLEOTIDE SEQUENCE [LARGE SCALE GENOMIC DNA]</scope>
    <source>
        <strain evidence="14 15">MAFF 238704</strain>
    </source>
</reference>
<evidence type="ECO:0000256" key="2">
    <source>
        <dbReference type="ARBA" id="ARBA00004972"/>
    </source>
</evidence>
<evidence type="ECO:0000256" key="6">
    <source>
        <dbReference type="ARBA" id="ARBA00023002"/>
    </source>
</evidence>
<evidence type="ECO:0000256" key="12">
    <source>
        <dbReference type="ARBA" id="ARBA00079990"/>
    </source>
</evidence>
<evidence type="ECO:0000256" key="10">
    <source>
        <dbReference type="ARBA" id="ARBA00067672"/>
    </source>
</evidence>
<name>A0A162P9V6_COLIC</name>
<dbReference type="AlphaFoldDB" id="A0A162P9V6"/>
<comment type="pathway">
    <text evidence="2">Hormone biosynthesis.</text>
</comment>
<dbReference type="GO" id="GO:0020037">
    <property type="term" value="F:heme binding"/>
    <property type="evidence" value="ECO:0007669"/>
    <property type="project" value="InterPro"/>
</dbReference>
<dbReference type="STRING" id="1573173.A0A162P9V6"/>
<keyword evidence="6" id="KW-0560">Oxidoreductase</keyword>
<dbReference type="GO" id="GO:0004497">
    <property type="term" value="F:monooxygenase activity"/>
    <property type="evidence" value="ECO:0007669"/>
    <property type="project" value="UniProtKB-KW"/>
</dbReference>
<feature type="binding site" description="axial binding residue" evidence="13">
    <location>
        <position position="451"/>
    </location>
    <ligand>
        <name>heme</name>
        <dbReference type="ChEBI" id="CHEBI:30413"/>
    </ligand>
    <ligandPart>
        <name>Fe</name>
        <dbReference type="ChEBI" id="CHEBI:18248"/>
    </ligandPart>
</feature>
<dbReference type="EMBL" id="LFIW01000357">
    <property type="protein sequence ID" value="KZL86887.1"/>
    <property type="molecule type" value="Genomic_DNA"/>
</dbReference>
<dbReference type="CDD" id="cd11060">
    <property type="entry name" value="CYP57A1-like"/>
    <property type="match status" value="1"/>
</dbReference>
<dbReference type="PANTHER" id="PTHR24305:SF77">
    <property type="entry name" value="CYTOCHROME P450 MONOOXYGENASE"/>
    <property type="match status" value="1"/>
</dbReference>
<dbReference type="Pfam" id="PF00067">
    <property type="entry name" value="p450"/>
    <property type="match status" value="1"/>
</dbReference>
<keyword evidence="4 13" id="KW-0349">Heme</keyword>
<dbReference type="PRINTS" id="PR00385">
    <property type="entry name" value="P450"/>
</dbReference>
<dbReference type="Gene3D" id="1.10.630.10">
    <property type="entry name" value="Cytochrome P450"/>
    <property type="match status" value="1"/>
</dbReference>
<dbReference type="Proteomes" id="UP000076584">
    <property type="component" value="Unassembled WGS sequence"/>
</dbReference>
<proteinExistence type="inferred from homology"/>
<evidence type="ECO:0000313" key="15">
    <source>
        <dbReference type="Proteomes" id="UP000076584"/>
    </source>
</evidence>
<comment type="caution">
    <text evidence="14">The sequence shown here is derived from an EMBL/GenBank/DDBJ whole genome shotgun (WGS) entry which is preliminary data.</text>
</comment>
<evidence type="ECO:0000256" key="7">
    <source>
        <dbReference type="ARBA" id="ARBA00023004"/>
    </source>
</evidence>
<dbReference type="InterPro" id="IPR050121">
    <property type="entry name" value="Cytochrome_P450_monoxygenase"/>
</dbReference>
<evidence type="ECO:0000256" key="5">
    <source>
        <dbReference type="ARBA" id="ARBA00022723"/>
    </source>
</evidence>
<gene>
    <name evidence="14" type="ORF">CI238_09204</name>
</gene>
<dbReference type="OrthoDB" id="3934656at2759"/>
<dbReference type="PANTHER" id="PTHR24305">
    <property type="entry name" value="CYTOCHROME P450"/>
    <property type="match status" value="1"/>
</dbReference>
<dbReference type="GO" id="GO:0005506">
    <property type="term" value="F:iron ion binding"/>
    <property type="evidence" value="ECO:0007669"/>
    <property type="project" value="InterPro"/>
</dbReference>
<dbReference type="FunFam" id="1.10.630.10:FF:000076">
    <property type="entry name" value="Cytochrome P450 monooxygenase"/>
    <property type="match status" value="1"/>
</dbReference>
<dbReference type="InterPro" id="IPR001128">
    <property type="entry name" value="Cyt_P450"/>
</dbReference>
<evidence type="ECO:0000256" key="11">
    <source>
        <dbReference type="ARBA" id="ARBA00068222"/>
    </source>
</evidence>
<evidence type="ECO:0000313" key="14">
    <source>
        <dbReference type="EMBL" id="KZL86887.1"/>
    </source>
</evidence>
<organism evidence="14 15">
    <name type="scientific">Colletotrichum incanum</name>
    <name type="common">Soybean anthracnose fungus</name>
    <dbReference type="NCBI Taxonomy" id="1573173"/>
    <lineage>
        <taxon>Eukaryota</taxon>
        <taxon>Fungi</taxon>
        <taxon>Dikarya</taxon>
        <taxon>Ascomycota</taxon>
        <taxon>Pezizomycotina</taxon>
        <taxon>Sordariomycetes</taxon>
        <taxon>Hypocreomycetidae</taxon>
        <taxon>Glomerellales</taxon>
        <taxon>Glomerellaceae</taxon>
        <taxon>Colletotrichum</taxon>
        <taxon>Colletotrichum spaethianum species complex</taxon>
    </lineage>
</organism>
<keyword evidence="9" id="KW-0503">Monooxygenase</keyword>
<evidence type="ECO:0000256" key="8">
    <source>
        <dbReference type="ARBA" id="ARBA00023026"/>
    </source>
</evidence>